<dbReference type="Proteomes" id="UP001153954">
    <property type="component" value="Unassembled WGS sequence"/>
</dbReference>
<dbReference type="GO" id="GO:0016192">
    <property type="term" value="P:vesicle-mediated transport"/>
    <property type="evidence" value="ECO:0007669"/>
    <property type="project" value="UniProtKB-ARBA"/>
</dbReference>
<dbReference type="CDD" id="cd00160">
    <property type="entry name" value="RhoGEF"/>
    <property type="match status" value="1"/>
</dbReference>
<dbReference type="Gene3D" id="1.20.900.10">
    <property type="entry name" value="Dbl homology (DH) domain"/>
    <property type="match status" value="1"/>
</dbReference>
<dbReference type="Gene3D" id="2.30.29.30">
    <property type="entry name" value="Pleckstrin-homology domain (PH domain)/Phosphotyrosine-binding domain (PTB)"/>
    <property type="match status" value="1"/>
</dbReference>
<dbReference type="Gene3D" id="2.30.30.40">
    <property type="entry name" value="SH3 Domains"/>
    <property type="match status" value="1"/>
</dbReference>
<feature type="compositionally biased region" description="Low complexity" evidence="3">
    <location>
        <begin position="430"/>
        <end position="444"/>
    </location>
</feature>
<feature type="domain" description="DH" evidence="6">
    <location>
        <begin position="81"/>
        <end position="261"/>
    </location>
</feature>
<evidence type="ECO:0000259" key="6">
    <source>
        <dbReference type="PROSITE" id="PS50010"/>
    </source>
</evidence>
<dbReference type="InterPro" id="IPR035899">
    <property type="entry name" value="DBL_dom_sf"/>
</dbReference>
<feature type="domain" description="PH" evidence="5">
    <location>
        <begin position="283"/>
        <end position="384"/>
    </location>
</feature>
<dbReference type="PANTHER" id="PTHR46026:SF1">
    <property type="entry name" value="RHO-TYPE GUANINE NUCLEOTIDE EXCHANGE FACTOR, ISOFORM F"/>
    <property type="match status" value="1"/>
</dbReference>
<dbReference type="SUPFAM" id="SSF48065">
    <property type="entry name" value="DBL homology domain (DH-domain)"/>
    <property type="match status" value="1"/>
</dbReference>
<dbReference type="PRINTS" id="PR00452">
    <property type="entry name" value="SH3DOMAIN"/>
</dbReference>
<dbReference type="CDD" id="cd11877">
    <property type="entry name" value="SH3_PIX"/>
    <property type="match status" value="1"/>
</dbReference>
<feature type="domain" description="SH3" evidence="4">
    <location>
        <begin position="3"/>
        <end position="62"/>
    </location>
</feature>
<dbReference type="SMART" id="SM00325">
    <property type="entry name" value="RhoGEF"/>
    <property type="match status" value="1"/>
</dbReference>
<reference evidence="7" key="1">
    <citation type="submission" date="2022-03" db="EMBL/GenBank/DDBJ databases">
        <authorList>
            <person name="Tunstrom K."/>
        </authorList>
    </citation>
    <scope>NUCLEOTIDE SEQUENCE</scope>
</reference>
<proteinExistence type="predicted"/>
<feature type="compositionally biased region" description="Polar residues" evidence="3">
    <location>
        <begin position="404"/>
        <end position="414"/>
    </location>
</feature>
<organism evidence="7 8">
    <name type="scientific">Euphydryas editha</name>
    <name type="common">Edith's checkerspot</name>
    <dbReference type="NCBI Taxonomy" id="104508"/>
    <lineage>
        <taxon>Eukaryota</taxon>
        <taxon>Metazoa</taxon>
        <taxon>Ecdysozoa</taxon>
        <taxon>Arthropoda</taxon>
        <taxon>Hexapoda</taxon>
        <taxon>Insecta</taxon>
        <taxon>Pterygota</taxon>
        <taxon>Neoptera</taxon>
        <taxon>Endopterygota</taxon>
        <taxon>Lepidoptera</taxon>
        <taxon>Glossata</taxon>
        <taxon>Ditrysia</taxon>
        <taxon>Papilionoidea</taxon>
        <taxon>Nymphalidae</taxon>
        <taxon>Nymphalinae</taxon>
        <taxon>Euphydryas</taxon>
    </lineage>
</organism>
<dbReference type="InterPro" id="IPR036028">
    <property type="entry name" value="SH3-like_dom_sf"/>
</dbReference>
<dbReference type="SUPFAM" id="SSF50729">
    <property type="entry name" value="PH domain-like"/>
    <property type="match status" value="1"/>
</dbReference>
<evidence type="ECO:0008006" key="9">
    <source>
        <dbReference type="Google" id="ProtNLM"/>
    </source>
</evidence>
<evidence type="ECO:0000256" key="1">
    <source>
        <dbReference type="ARBA" id="ARBA00022443"/>
    </source>
</evidence>
<dbReference type="Pfam" id="PF00169">
    <property type="entry name" value="PH"/>
    <property type="match status" value="1"/>
</dbReference>
<gene>
    <name evidence="7" type="ORF">EEDITHA_LOCUS18983</name>
</gene>
<feature type="compositionally biased region" description="Low complexity" evidence="3">
    <location>
        <begin position="617"/>
        <end position="626"/>
    </location>
</feature>
<keyword evidence="1 2" id="KW-0728">SH3 domain</keyword>
<evidence type="ECO:0000313" key="8">
    <source>
        <dbReference type="Proteomes" id="UP001153954"/>
    </source>
</evidence>
<dbReference type="PROSITE" id="PS50003">
    <property type="entry name" value="PH_DOMAIN"/>
    <property type="match status" value="1"/>
</dbReference>
<feature type="compositionally biased region" description="Basic and acidic residues" evidence="3">
    <location>
        <begin position="597"/>
        <end position="616"/>
    </location>
</feature>
<dbReference type="SMART" id="SM00233">
    <property type="entry name" value="PH"/>
    <property type="match status" value="1"/>
</dbReference>
<keyword evidence="8" id="KW-1185">Reference proteome</keyword>
<dbReference type="PROSITE" id="PS50010">
    <property type="entry name" value="DH_2"/>
    <property type="match status" value="1"/>
</dbReference>
<feature type="compositionally biased region" description="Polar residues" evidence="3">
    <location>
        <begin position="381"/>
        <end position="397"/>
    </location>
</feature>
<name>A0AAU9UYL2_EUPED</name>
<dbReference type="InterPro" id="IPR001452">
    <property type="entry name" value="SH3_domain"/>
</dbReference>
<evidence type="ECO:0000256" key="2">
    <source>
        <dbReference type="PROSITE-ProRule" id="PRU00192"/>
    </source>
</evidence>
<dbReference type="InterPro" id="IPR001849">
    <property type="entry name" value="PH_domain"/>
</dbReference>
<evidence type="ECO:0000313" key="7">
    <source>
        <dbReference type="EMBL" id="CAH2104635.1"/>
    </source>
</evidence>
<dbReference type="InterPro" id="IPR000219">
    <property type="entry name" value="DH_dom"/>
</dbReference>
<dbReference type="GO" id="GO:0005737">
    <property type="term" value="C:cytoplasm"/>
    <property type="evidence" value="ECO:0007669"/>
    <property type="project" value="TreeGrafter"/>
</dbReference>
<dbReference type="Pfam" id="PF00621">
    <property type="entry name" value="RhoGEF"/>
    <property type="match status" value="1"/>
</dbReference>
<sequence>MSNENCLVKAIYSFKGKNNDELCFKKGDIITVTQKEEGGWWEGTLGETTGWFPSNYVTEYKDTSGSITTSPIRAASEIQAFRNVVLKDIIDSEKAHVAEMQGLVSNFLHPLEESDMLTKDEFKQLTGNINEVLQVHEQFLDLLEECAKKTGPDQRVGGLFLQWAPKIKAVHQTYCAGHPKAVCILDKYKEELNTWMENAGAVCPGVLVLTAGLSKPFRRLGKYPAMLQELARHVHEAHPDRGDTHRASVVYKDIASGCAALRRQKELELQVVTGEVRGWPGGELTSLGDVLHMGSVAVGPSHQDRYLVLFPSALLLLSVSKRVSAFVYEGCLPLTGITVCKLDDTDTRKNAFEISGPMIDKIVAVCQTRAEADNWVSLLQKHSNNSSPSHETAQPQSLPHMAMSDSNNELSSGLGNHKRSHSFNNHQSYTQHTQQTQKNKQKNQSARWLLNSCDSLDQSPAKSSKTPIGKKFSSVDFIDVTDSSFSNKGWSITCLRPAPPLRPQSFAVGSDENIGPTHPYAPHQRKSNSYEEDALILKVIEAYCTSARCRNAVSSVDCGHLYLGKVQYHAPANVPHPSPGTAERARVRRNKSSSAADARRLLDRRPLNRSDPDLRPSGRSTRRAPPAAGPAPPAPRAPAARSSTWCCGTFVKQLTKSHHFD</sequence>
<dbReference type="EMBL" id="CAKOGL010000027">
    <property type="protein sequence ID" value="CAH2104635.1"/>
    <property type="molecule type" value="Genomic_DNA"/>
</dbReference>
<feature type="region of interest" description="Disordered" evidence="3">
    <location>
        <begin position="381"/>
        <end position="445"/>
    </location>
</feature>
<evidence type="ECO:0000259" key="4">
    <source>
        <dbReference type="PROSITE" id="PS50002"/>
    </source>
</evidence>
<dbReference type="SUPFAM" id="SSF50044">
    <property type="entry name" value="SH3-domain"/>
    <property type="match status" value="1"/>
</dbReference>
<dbReference type="InterPro" id="IPR011993">
    <property type="entry name" value="PH-like_dom_sf"/>
</dbReference>
<dbReference type="FunFam" id="1.20.900.10:FF:000016">
    <property type="entry name" value="Rho guanine nucleotide exchange factor 6"/>
    <property type="match status" value="1"/>
</dbReference>
<dbReference type="Pfam" id="PF00018">
    <property type="entry name" value="SH3_1"/>
    <property type="match status" value="1"/>
</dbReference>
<feature type="region of interest" description="Disordered" evidence="3">
    <location>
        <begin position="570"/>
        <end position="641"/>
    </location>
</feature>
<accession>A0AAU9UYL2</accession>
<dbReference type="GO" id="GO:0005085">
    <property type="term" value="F:guanyl-nucleotide exchange factor activity"/>
    <property type="evidence" value="ECO:0007669"/>
    <property type="project" value="InterPro"/>
</dbReference>
<feature type="compositionally biased region" description="Pro residues" evidence="3">
    <location>
        <begin position="627"/>
        <end position="636"/>
    </location>
</feature>
<evidence type="ECO:0000259" key="5">
    <source>
        <dbReference type="PROSITE" id="PS50003"/>
    </source>
</evidence>
<dbReference type="PROSITE" id="PS50002">
    <property type="entry name" value="SH3"/>
    <property type="match status" value="1"/>
</dbReference>
<dbReference type="AlphaFoldDB" id="A0AAU9UYL2"/>
<comment type="caution">
    <text evidence="7">The sequence shown here is derived from an EMBL/GenBank/DDBJ whole genome shotgun (WGS) entry which is preliminary data.</text>
</comment>
<protein>
    <recommendedName>
        <fullName evidence="9">Rho guanine nucleotide exchange factor 7</fullName>
    </recommendedName>
</protein>
<dbReference type="SMART" id="SM00326">
    <property type="entry name" value="SH3"/>
    <property type="match status" value="1"/>
</dbReference>
<dbReference type="FunFam" id="2.30.30.40:FF:000072">
    <property type="entry name" value="Unconventional Myosin IB"/>
    <property type="match status" value="1"/>
</dbReference>
<dbReference type="PANTHER" id="PTHR46026">
    <property type="entry name" value="RHO-TYPE GUANINE NUCLEOTIDE EXCHANGE FACTOR, ISOFORM F"/>
    <property type="match status" value="1"/>
</dbReference>
<evidence type="ECO:0000256" key="3">
    <source>
        <dbReference type="SAM" id="MobiDB-lite"/>
    </source>
</evidence>